<evidence type="ECO:0000313" key="3">
    <source>
        <dbReference type="EMBL" id="RIX78871.1"/>
    </source>
</evidence>
<evidence type="ECO:0000313" key="4">
    <source>
        <dbReference type="Proteomes" id="UP000265619"/>
    </source>
</evidence>
<keyword evidence="1" id="KW-0233">DNA recombination</keyword>
<protein>
    <recommendedName>
        <fullName evidence="2">Tyr recombinase domain-containing protein</fullName>
    </recommendedName>
</protein>
<reference evidence="3 4" key="1">
    <citation type="submission" date="2018-09" db="EMBL/GenBank/DDBJ databases">
        <title>Acidovorax cavernicola nov. sp. isolated from Gruta de las Maravillas (Aracena, Spain).</title>
        <authorList>
            <person name="Jurado V."/>
            <person name="Gutierrez-Patricio S."/>
            <person name="Gonzalez-Pimentel J.L."/>
            <person name="Miller A.Z."/>
            <person name="Laiz L."/>
            <person name="Saiz-Jimenez C."/>
        </authorList>
    </citation>
    <scope>NUCLEOTIDE SEQUENCE [LARGE SCALE GENOMIC DNA]</scope>
    <source>
        <strain evidence="3 4">1011MAR4D40.2</strain>
    </source>
</reference>
<comment type="caution">
    <text evidence="3">The sequence shown here is derived from an EMBL/GenBank/DDBJ whole genome shotgun (WGS) entry which is preliminary data.</text>
</comment>
<sequence length="427" mass="47727">MTLRFRIELLLDTSPDGSDAVRRVVLVDRETELQHELAVAFLLDEFGQTPLNTQIAVLLDLAFFLEWQLLRARRAEASGKAKAPFISPEGRVLAGIRALTSREITEYCRWACLSADKLATALQDESSTFALLATGKAVKFGTSNRRIRTTGNYVAWLTKECDPRSELTAEEHRMLEASAQSIRMEFHKHIATGDDSVEVRSLNDEQRSSVERAIGNGGPFPQTPTGQRDRLIVETLHESGLRAGELLKLCCVDVMESWEYKPEHFTGCIKVVEAQNDPADTRLHEPACKTGGGLVPISTSLATKLIEYIVGDREAAVFKSNSATPFLFVNHEGKYEGSPLGRRNLNRILAKLKSFESLPSTISPHVLRHTNLNHVYKTATSKGRDAREIVIQRGRWSTKSTMPDRYAARAIEERSAELVQQRDRIIS</sequence>
<dbReference type="RefSeq" id="WP_119554570.1">
    <property type="nucleotide sequence ID" value="NZ_QXMN01000018.1"/>
</dbReference>
<dbReference type="EMBL" id="QXMN01000018">
    <property type="protein sequence ID" value="RIX78871.1"/>
    <property type="molecule type" value="Genomic_DNA"/>
</dbReference>
<dbReference type="PROSITE" id="PS51898">
    <property type="entry name" value="TYR_RECOMBINASE"/>
    <property type="match status" value="1"/>
</dbReference>
<name>A0A9X8D4F3_9BURK</name>
<dbReference type="Pfam" id="PF00589">
    <property type="entry name" value="Phage_integrase"/>
    <property type="match status" value="1"/>
</dbReference>
<dbReference type="AlphaFoldDB" id="A0A9X8D4F3"/>
<dbReference type="GO" id="GO:0006310">
    <property type="term" value="P:DNA recombination"/>
    <property type="evidence" value="ECO:0007669"/>
    <property type="project" value="UniProtKB-KW"/>
</dbReference>
<dbReference type="OrthoDB" id="8907810at2"/>
<gene>
    <name evidence="3" type="ORF">D3H34_15825</name>
</gene>
<dbReference type="InterPro" id="IPR002104">
    <property type="entry name" value="Integrase_catalytic"/>
</dbReference>
<organism evidence="3 4">
    <name type="scientific">Acidovorax cavernicola</name>
    <dbReference type="NCBI Taxonomy" id="1675792"/>
    <lineage>
        <taxon>Bacteria</taxon>
        <taxon>Pseudomonadati</taxon>
        <taxon>Pseudomonadota</taxon>
        <taxon>Betaproteobacteria</taxon>
        <taxon>Burkholderiales</taxon>
        <taxon>Comamonadaceae</taxon>
        <taxon>Acidovorax</taxon>
    </lineage>
</organism>
<dbReference type="Proteomes" id="UP000265619">
    <property type="component" value="Unassembled WGS sequence"/>
</dbReference>
<dbReference type="Gene3D" id="1.10.443.10">
    <property type="entry name" value="Intergrase catalytic core"/>
    <property type="match status" value="1"/>
</dbReference>
<dbReference type="GO" id="GO:0015074">
    <property type="term" value="P:DNA integration"/>
    <property type="evidence" value="ECO:0007669"/>
    <property type="project" value="InterPro"/>
</dbReference>
<keyword evidence="4" id="KW-1185">Reference proteome</keyword>
<dbReference type="InterPro" id="IPR013762">
    <property type="entry name" value="Integrase-like_cat_sf"/>
</dbReference>
<proteinExistence type="predicted"/>
<evidence type="ECO:0000256" key="1">
    <source>
        <dbReference type="ARBA" id="ARBA00023172"/>
    </source>
</evidence>
<accession>A0A9X8D4F3</accession>
<evidence type="ECO:0000259" key="2">
    <source>
        <dbReference type="PROSITE" id="PS51898"/>
    </source>
</evidence>
<dbReference type="InterPro" id="IPR011010">
    <property type="entry name" value="DNA_brk_join_enz"/>
</dbReference>
<dbReference type="SUPFAM" id="SSF56349">
    <property type="entry name" value="DNA breaking-rejoining enzymes"/>
    <property type="match status" value="1"/>
</dbReference>
<dbReference type="GO" id="GO:0003677">
    <property type="term" value="F:DNA binding"/>
    <property type="evidence" value="ECO:0007669"/>
    <property type="project" value="InterPro"/>
</dbReference>
<feature type="domain" description="Tyr recombinase" evidence="2">
    <location>
        <begin position="197"/>
        <end position="420"/>
    </location>
</feature>